<dbReference type="Gene3D" id="3.20.20.70">
    <property type="entry name" value="Aldolase class I"/>
    <property type="match status" value="1"/>
</dbReference>
<gene>
    <name evidence="2" type="ORF">H9980_04965</name>
</gene>
<reference evidence="2" key="2">
    <citation type="submission" date="2021-04" db="EMBL/GenBank/DDBJ databases">
        <authorList>
            <person name="Gilroy R."/>
        </authorList>
    </citation>
    <scope>NUCLEOTIDE SEQUENCE</scope>
    <source>
        <strain evidence="2">ChiGjej1B1-14440</strain>
    </source>
</reference>
<dbReference type="InterPro" id="IPR018225">
    <property type="entry name" value="Transaldolase_AS"/>
</dbReference>
<organism evidence="2 3">
    <name type="scientific">Candidatus Erysipelatoclostridium merdavium</name>
    <dbReference type="NCBI Taxonomy" id="2838566"/>
    <lineage>
        <taxon>Bacteria</taxon>
        <taxon>Bacillati</taxon>
        <taxon>Bacillota</taxon>
        <taxon>Erysipelotrichia</taxon>
        <taxon>Erysipelotrichales</taxon>
        <taxon>Erysipelotrichales incertae sedis</taxon>
    </lineage>
</organism>
<reference evidence="2" key="1">
    <citation type="journal article" date="2021" name="PeerJ">
        <title>Extensive microbial diversity within the chicken gut microbiome revealed by metagenomics and culture.</title>
        <authorList>
            <person name="Gilroy R."/>
            <person name="Ravi A."/>
            <person name="Getino M."/>
            <person name="Pursley I."/>
            <person name="Horton D.L."/>
            <person name="Alikhan N.F."/>
            <person name="Baker D."/>
            <person name="Gharbi K."/>
            <person name="Hall N."/>
            <person name="Watson M."/>
            <person name="Adriaenssens E.M."/>
            <person name="Foster-Nyarko E."/>
            <person name="Jarju S."/>
            <person name="Secka A."/>
            <person name="Antonio M."/>
            <person name="Oren A."/>
            <person name="Chaudhuri R.R."/>
            <person name="La Ragione R."/>
            <person name="Hildebrand F."/>
            <person name="Pallen M.J."/>
        </authorList>
    </citation>
    <scope>NUCLEOTIDE SEQUENCE</scope>
    <source>
        <strain evidence="2">ChiGjej1B1-14440</strain>
    </source>
</reference>
<dbReference type="GO" id="GO:0005975">
    <property type="term" value="P:carbohydrate metabolic process"/>
    <property type="evidence" value="ECO:0007669"/>
    <property type="project" value="InterPro"/>
</dbReference>
<dbReference type="InterPro" id="IPR001585">
    <property type="entry name" value="TAL/FSA"/>
</dbReference>
<protein>
    <submittedName>
        <fullName evidence="2">Fructose-bisphosphate aldolase</fullName>
    </submittedName>
</protein>
<dbReference type="Proteomes" id="UP000886724">
    <property type="component" value="Unassembled WGS sequence"/>
</dbReference>
<comment type="caution">
    <text evidence="2">The sequence shown here is derived from an EMBL/GenBank/DDBJ whole genome shotgun (WGS) entry which is preliminary data.</text>
</comment>
<dbReference type="SUPFAM" id="SSF51569">
    <property type="entry name" value="Aldolase"/>
    <property type="match status" value="1"/>
</dbReference>
<dbReference type="AlphaFoldDB" id="A0A9D1XL34"/>
<keyword evidence="1" id="KW-0704">Schiff base</keyword>
<sequence>MEFIIDTVDLNEIKEAVEYLPIVGVTSNPSIVKATSPENFFDHMRKIREIIGME</sequence>
<evidence type="ECO:0000313" key="2">
    <source>
        <dbReference type="EMBL" id="HIX81309.1"/>
    </source>
</evidence>
<proteinExistence type="predicted"/>
<dbReference type="InterPro" id="IPR013785">
    <property type="entry name" value="Aldolase_TIM"/>
</dbReference>
<evidence type="ECO:0000313" key="3">
    <source>
        <dbReference type="Proteomes" id="UP000886724"/>
    </source>
</evidence>
<evidence type="ECO:0000256" key="1">
    <source>
        <dbReference type="ARBA" id="ARBA00023270"/>
    </source>
</evidence>
<accession>A0A9D1XL34</accession>
<dbReference type="EMBL" id="DXET01000112">
    <property type="protein sequence ID" value="HIX81309.1"/>
    <property type="molecule type" value="Genomic_DNA"/>
</dbReference>
<feature type="non-terminal residue" evidence="2">
    <location>
        <position position="54"/>
    </location>
</feature>
<dbReference type="Pfam" id="PF00923">
    <property type="entry name" value="TAL_FSA"/>
    <property type="match status" value="1"/>
</dbReference>
<dbReference type="PROSITE" id="PS01054">
    <property type="entry name" value="TRANSALDOLASE_1"/>
    <property type="match status" value="1"/>
</dbReference>
<name>A0A9D1XL34_9FIRM</name>